<dbReference type="PROSITE" id="PS51257">
    <property type="entry name" value="PROKAR_LIPOPROTEIN"/>
    <property type="match status" value="1"/>
</dbReference>
<comment type="subcellular location">
    <subcellularLocation>
        <location evidence="1">Cell outer membrane</location>
        <topology evidence="1">Lipid-anchor</topology>
    </subcellularLocation>
</comment>
<dbReference type="OrthoDB" id="7889062at2"/>
<evidence type="ECO:0000256" key="5">
    <source>
        <dbReference type="ARBA" id="ARBA00023237"/>
    </source>
</evidence>
<keyword evidence="6" id="KW-0449">Lipoprotein</keyword>
<accession>A0A1I3SN07</accession>
<dbReference type="RefSeq" id="WP_091524876.1">
    <property type="nucleotide sequence ID" value="NZ_FORF01000033.1"/>
</dbReference>
<dbReference type="Proteomes" id="UP000242763">
    <property type="component" value="Unassembled WGS sequence"/>
</dbReference>
<evidence type="ECO:0000256" key="2">
    <source>
        <dbReference type="ARBA" id="ARBA00022729"/>
    </source>
</evidence>
<keyword evidence="5" id="KW-0998">Cell outer membrane</keyword>
<keyword evidence="2 9" id="KW-0732">Signal</keyword>
<dbReference type="InterPro" id="IPR049857">
    <property type="entry name" value="Omp10-like"/>
</dbReference>
<evidence type="ECO:0000256" key="1">
    <source>
        <dbReference type="ARBA" id="ARBA00004459"/>
    </source>
</evidence>
<comment type="similarity">
    <text evidence="7">Belongs to the rhizobiaceae omp10 lipoprotein family.</text>
</comment>
<dbReference type="AlphaFoldDB" id="A0A1I3SN07"/>
<feature type="compositionally biased region" description="Polar residues" evidence="8">
    <location>
        <begin position="27"/>
        <end position="36"/>
    </location>
</feature>
<evidence type="ECO:0000256" key="6">
    <source>
        <dbReference type="ARBA" id="ARBA00023288"/>
    </source>
</evidence>
<dbReference type="EMBL" id="FORF01000033">
    <property type="protein sequence ID" value="SFJ60158.1"/>
    <property type="molecule type" value="Genomic_DNA"/>
</dbReference>
<keyword evidence="4" id="KW-0564">Palmitate</keyword>
<evidence type="ECO:0000313" key="11">
    <source>
        <dbReference type="Proteomes" id="UP000242763"/>
    </source>
</evidence>
<evidence type="ECO:0000256" key="4">
    <source>
        <dbReference type="ARBA" id="ARBA00023139"/>
    </source>
</evidence>
<name>A0A1I3SN07_9HYPH</name>
<keyword evidence="3" id="KW-0472">Membrane</keyword>
<evidence type="ECO:0000256" key="3">
    <source>
        <dbReference type="ARBA" id="ARBA00023136"/>
    </source>
</evidence>
<protein>
    <recommendedName>
        <fullName evidence="12">Outer membrane lipoprotein omp10</fullName>
    </recommendedName>
</protein>
<feature type="chain" id="PRO_5017289216" description="Outer membrane lipoprotein omp10" evidence="9">
    <location>
        <begin position="21"/>
        <end position="139"/>
    </location>
</feature>
<dbReference type="Pfam" id="PF26368">
    <property type="entry name" value="OMP10"/>
    <property type="match status" value="1"/>
</dbReference>
<evidence type="ECO:0000256" key="9">
    <source>
        <dbReference type="SAM" id="SignalP"/>
    </source>
</evidence>
<evidence type="ECO:0008006" key="12">
    <source>
        <dbReference type="Google" id="ProtNLM"/>
    </source>
</evidence>
<evidence type="ECO:0000256" key="8">
    <source>
        <dbReference type="SAM" id="MobiDB-lite"/>
    </source>
</evidence>
<proteinExistence type="inferred from homology"/>
<feature type="region of interest" description="Disordered" evidence="8">
    <location>
        <begin position="27"/>
        <end position="51"/>
    </location>
</feature>
<evidence type="ECO:0000256" key="7">
    <source>
        <dbReference type="ARBA" id="ARBA00044505"/>
    </source>
</evidence>
<gene>
    <name evidence="10" type="ORF">SAMN03080618_03423</name>
</gene>
<dbReference type="STRING" id="1121003.SAMN03080618_03423"/>
<reference evidence="11" key="1">
    <citation type="submission" date="2016-10" db="EMBL/GenBank/DDBJ databases">
        <authorList>
            <person name="Varghese N."/>
            <person name="Submissions S."/>
        </authorList>
    </citation>
    <scope>NUCLEOTIDE SEQUENCE [LARGE SCALE GENOMIC DNA]</scope>
    <source>
        <strain evidence="11">DSM 21857</strain>
    </source>
</reference>
<sequence length="139" mass="14575">MMDAGKFGMVAAIAAMAALAGCQSQPYNGGRQTQPGGQFGSLPPPSQSAFDGDWMSTDGVAISRFTNGYFETLATDTGNKLAEGNYTQLDTRTVSISVTSLIRQTTTQVNCAMVTPTQLNCTGSTGQQFSLTRRATANS</sequence>
<organism evidence="10 11">
    <name type="scientific">Aquamicrobium aerolatum DSM 21857</name>
    <dbReference type="NCBI Taxonomy" id="1121003"/>
    <lineage>
        <taxon>Bacteria</taxon>
        <taxon>Pseudomonadati</taxon>
        <taxon>Pseudomonadota</taxon>
        <taxon>Alphaproteobacteria</taxon>
        <taxon>Hyphomicrobiales</taxon>
        <taxon>Phyllobacteriaceae</taxon>
        <taxon>Aerobium</taxon>
    </lineage>
</organism>
<keyword evidence="11" id="KW-1185">Reference proteome</keyword>
<feature type="signal peptide" evidence="9">
    <location>
        <begin position="1"/>
        <end position="20"/>
    </location>
</feature>
<evidence type="ECO:0000313" key="10">
    <source>
        <dbReference type="EMBL" id="SFJ60158.1"/>
    </source>
</evidence>